<comment type="subcellular location">
    <subcellularLocation>
        <location evidence="1">Membrane</location>
        <topology evidence="1">Multi-pass membrane protein</topology>
    </subcellularLocation>
</comment>
<dbReference type="PANTHER" id="PTHR11003">
    <property type="entry name" value="POTASSIUM CHANNEL, SUBFAMILY K"/>
    <property type="match status" value="1"/>
</dbReference>
<evidence type="ECO:0000256" key="5">
    <source>
        <dbReference type="ARBA" id="ARBA00023065"/>
    </source>
</evidence>
<keyword evidence="7 8" id="KW-0407">Ion channel</keyword>
<dbReference type="Pfam" id="PF07885">
    <property type="entry name" value="Ion_trans_2"/>
    <property type="match status" value="2"/>
</dbReference>
<reference evidence="13 14" key="1">
    <citation type="journal article" date="2021" name="BMC Biol.">
        <title>Horizontally acquired antibacterial genes associated with adaptive radiation of ladybird beetles.</title>
        <authorList>
            <person name="Li H.S."/>
            <person name="Tang X.F."/>
            <person name="Huang Y.H."/>
            <person name="Xu Z.Y."/>
            <person name="Chen M.L."/>
            <person name="Du X.Y."/>
            <person name="Qiu B.Y."/>
            <person name="Chen P.T."/>
            <person name="Zhang W."/>
            <person name="Slipinski A."/>
            <person name="Escalona H.E."/>
            <person name="Waterhouse R.M."/>
            <person name="Zwick A."/>
            <person name="Pang H."/>
        </authorList>
    </citation>
    <scope>NUCLEOTIDE SEQUENCE [LARGE SCALE GENOMIC DNA]</scope>
    <source>
        <strain evidence="13">SYSU2018</strain>
    </source>
</reference>
<evidence type="ECO:0000256" key="11">
    <source>
        <dbReference type="SAM" id="Phobius"/>
    </source>
</evidence>
<dbReference type="InterPro" id="IPR003280">
    <property type="entry name" value="2pore_dom_K_chnl"/>
</dbReference>
<evidence type="ECO:0000256" key="9">
    <source>
        <dbReference type="SAM" id="Coils"/>
    </source>
</evidence>
<feature type="compositionally biased region" description="Basic and acidic residues" evidence="10">
    <location>
        <begin position="52"/>
        <end position="71"/>
    </location>
</feature>
<feature type="region of interest" description="Disordered" evidence="10">
    <location>
        <begin position="207"/>
        <end position="230"/>
    </location>
</feature>
<evidence type="ECO:0000256" key="6">
    <source>
        <dbReference type="ARBA" id="ARBA00023136"/>
    </source>
</evidence>
<evidence type="ECO:0000259" key="12">
    <source>
        <dbReference type="Pfam" id="PF07885"/>
    </source>
</evidence>
<feature type="transmembrane region" description="Helical" evidence="11">
    <location>
        <begin position="552"/>
        <end position="572"/>
    </location>
</feature>
<evidence type="ECO:0000256" key="8">
    <source>
        <dbReference type="RuleBase" id="RU003857"/>
    </source>
</evidence>
<dbReference type="PANTHER" id="PTHR11003:SF335">
    <property type="entry name" value="POTASSIUM CHANNEL DOMAIN-CONTAINING PROTEIN"/>
    <property type="match status" value="1"/>
</dbReference>
<keyword evidence="14" id="KW-1185">Reference proteome</keyword>
<feature type="region of interest" description="Disordered" evidence="10">
    <location>
        <begin position="676"/>
        <end position="700"/>
    </location>
</feature>
<feature type="transmembrane region" description="Helical" evidence="11">
    <location>
        <begin position="325"/>
        <end position="343"/>
    </location>
</feature>
<feature type="coiled-coil region" evidence="9">
    <location>
        <begin position="127"/>
        <end position="154"/>
    </location>
</feature>
<evidence type="ECO:0000256" key="7">
    <source>
        <dbReference type="ARBA" id="ARBA00023303"/>
    </source>
</evidence>
<dbReference type="Proteomes" id="UP001516400">
    <property type="component" value="Unassembled WGS sequence"/>
</dbReference>
<feature type="transmembrane region" description="Helical" evidence="11">
    <location>
        <begin position="446"/>
        <end position="467"/>
    </location>
</feature>
<dbReference type="InterPro" id="IPR013099">
    <property type="entry name" value="K_chnl_dom"/>
</dbReference>
<keyword evidence="5 8" id="KW-0406">Ion transport</keyword>
<keyword evidence="4 11" id="KW-1133">Transmembrane helix</keyword>
<dbReference type="GO" id="GO:0016020">
    <property type="term" value="C:membrane"/>
    <property type="evidence" value="ECO:0007669"/>
    <property type="project" value="UniProtKB-SubCell"/>
</dbReference>
<keyword evidence="3 8" id="KW-0812">Transmembrane</keyword>
<evidence type="ECO:0000256" key="3">
    <source>
        <dbReference type="ARBA" id="ARBA00022692"/>
    </source>
</evidence>
<feature type="compositionally biased region" description="Basic residues" evidence="10">
    <location>
        <begin position="36"/>
        <end position="51"/>
    </location>
</feature>
<evidence type="ECO:0000256" key="1">
    <source>
        <dbReference type="ARBA" id="ARBA00004141"/>
    </source>
</evidence>
<keyword evidence="2 8" id="KW-0813">Transport</keyword>
<proteinExistence type="inferred from homology"/>
<evidence type="ECO:0000256" key="4">
    <source>
        <dbReference type="ARBA" id="ARBA00022989"/>
    </source>
</evidence>
<evidence type="ECO:0000256" key="10">
    <source>
        <dbReference type="SAM" id="MobiDB-lite"/>
    </source>
</evidence>
<comment type="caution">
    <text evidence="13">The sequence shown here is derived from an EMBL/GenBank/DDBJ whole genome shotgun (WGS) entry which is preliminary data.</text>
</comment>
<organism evidence="13 14">
    <name type="scientific">Cryptolaemus montrouzieri</name>
    <dbReference type="NCBI Taxonomy" id="559131"/>
    <lineage>
        <taxon>Eukaryota</taxon>
        <taxon>Metazoa</taxon>
        <taxon>Ecdysozoa</taxon>
        <taxon>Arthropoda</taxon>
        <taxon>Hexapoda</taxon>
        <taxon>Insecta</taxon>
        <taxon>Pterygota</taxon>
        <taxon>Neoptera</taxon>
        <taxon>Endopterygota</taxon>
        <taxon>Coleoptera</taxon>
        <taxon>Polyphaga</taxon>
        <taxon>Cucujiformia</taxon>
        <taxon>Coccinelloidea</taxon>
        <taxon>Coccinellidae</taxon>
        <taxon>Scymninae</taxon>
        <taxon>Scymnini</taxon>
        <taxon>Cryptolaemus</taxon>
    </lineage>
</organism>
<feature type="transmembrane region" description="Helical" evidence="11">
    <location>
        <begin position="607"/>
        <end position="628"/>
    </location>
</feature>
<dbReference type="SUPFAM" id="SSF81324">
    <property type="entry name" value="Voltage-gated potassium channels"/>
    <property type="match status" value="2"/>
</dbReference>
<dbReference type="AlphaFoldDB" id="A0ABD2MVB1"/>
<feature type="region of interest" description="Disordered" evidence="10">
    <location>
        <begin position="157"/>
        <end position="183"/>
    </location>
</feature>
<gene>
    <name evidence="13" type="ORF">HHI36_009412</name>
</gene>
<keyword evidence="6 11" id="KW-0472">Membrane</keyword>
<feature type="transmembrane region" description="Helical" evidence="11">
    <location>
        <begin position="413"/>
        <end position="434"/>
    </location>
</feature>
<name>A0ABD2MVB1_9CUCU</name>
<accession>A0ABD2MVB1</accession>
<feature type="region of interest" description="Disordered" evidence="10">
    <location>
        <begin position="26"/>
        <end position="121"/>
    </location>
</feature>
<feature type="domain" description="Potassium channel" evidence="12">
    <location>
        <begin position="410"/>
        <end position="468"/>
    </location>
</feature>
<feature type="domain" description="Potassium channel" evidence="12">
    <location>
        <begin position="560"/>
        <end position="632"/>
    </location>
</feature>
<evidence type="ECO:0000313" key="14">
    <source>
        <dbReference type="Proteomes" id="UP001516400"/>
    </source>
</evidence>
<evidence type="ECO:0000256" key="2">
    <source>
        <dbReference type="ARBA" id="ARBA00022448"/>
    </source>
</evidence>
<evidence type="ECO:0000313" key="13">
    <source>
        <dbReference type="EMBL" id="KAL3270366.1"/>
    </source>
</evidence>
<dbReference type="EMBL" id="JABFTP020000021">
    <property type="protein sequence ID" value="KAL3270366.1"/>
    <property type="molecule type" value="Genomic_DNA"/>
</dbReference>
<dbReference type="GO" id="GO:0034220">
    <property type="term" value="P:monoatomic ion transmembrane transport"/>
    <property type="evidence" value="ECO:0007669"/>
    <property type="project" value="UniProtKB-KW"/>
</dbReference>
<keyword evidence="9" id="KW-0175">Coiled coil</keyword>
<dbReference type="Gene3D" id="1.10.287.70">
    <property type="match status" value="1"/>
</dbReference>
<sequence>MEPTETSPAITTDQNVDISRIEAMVTPEQVFSANVARKRRTFTKKHSGHSQRIREHTPARDLNGEPDKNEGAGDAPTPDKVSKTPERPRRKTRSTERNGIADLKQKKEENQSPNTRRSLELDGNISKHILEELKHKTENLAELAQNELNSLLNKTKKGISSAARGRKFQRKKTQEENKRSQSVPYQFTEEELMESFRRKNMIKGVQKSASFRRMSDTSTRSITPEKEMKKTKPFRPEVQELFRRRKMETRARNRSNISNKIIEVLDPKTKDIILTKTLMKEKVGLREFFTVLRIFKIGEIRTEYKKFKKEMNQEISRIKILRNKCFNELFIVILFCGFGGFLFKFTEGSFENFYKCGVKRVKRDFIDILWFKSHSMREEEWKSLARNKLRIFEEELHAAHEAGMTSYSGQRSWSFLNGIVYSITVISTIGYGHIYPTTLTGRALTIVYSLIGIPLFLLALTDFGKLFTRCIKFLWSFVRRLYYTGSCRRVRKQAQVQEIFKGAQMMYDIATFRRPSAIWDPEQPQPVASPIGEETPTTPALSNFEIDDQFNLPISVAILILLMYIFFGAFFYGFMEGWNFFKSFYFVFISMSTIGFGDVVPNNPLCTIISIVYLVFGLALMSMCINVVQEKLSDTFKSASAKIGASMGLTMAAEDGSIHTVPPEAVELPPIHEKSDQNLVGDVSTPENTSNISFEEMKNG</sequence>
<dbReference type="PRINTS" id="PR01333">
    <property type="entry name" value="2POREKCHANEL"/>
</dbReference>
<comment type="similarity">
    <text evidence="8">Belongs to the two pore domain potassium channel (TC 1.A.1.8) family.</text>
</comment>
<protein>
    <recommendedName>
        <fullName evidence="12">Potassium channel domain-containing protein</fullName>
    </recommendedName>
</protein>